<reference evidence="1" key="1">
    <citation type="submission" date="2020-04" db="EMBL/GenBank/DDBJ databases">
        <title>Deep metagenomics examines the oral microbiome during advanced dental caries in children, revealing novel taxa and co-occurrences with host molecules.</title>
        <authorList>
            <person name="Baker J.L."/>
            <person name="Morton J.T."/>
            <person name="Dinis M."/>
            <person name="Alvarez R."/>
            <person name="Tran N.C."/>
            <person name="Knight R."/>
            <person name="Edlund A."/>
        </authorList>
    </citation>
    <scope>NUCLEOTIDE SEQUENCE</scope>
    <source>
        <strain evidence="1">JCVI_44_bin.5</strain>
    </source>
</reference>
<name>A0A930HN45_9BACT</name>
<dbReference type="EMBL" id="JABZSJ010000044">
    <property type="protein sequence ID" value="MBF1384766.1"/>
    <property type="molecule type" value="Genomic_DNA"/>
</dbReference>
<dbReference type="PIRSF" id="PIRSF028451">
    <property type="entry name" value="UCP028451"/>
    <property type="match status" value="1"/>
</dbReference>
<sequence length="236" mass="27468">MNTKNILVFLQNIAANNNREWFQEHKTEYEAVRKDFEAGVEAVISTLTTIDSEIAHLNVKDCTYRFYRDTRFSPDKSPYKRHLGAFICAKGRKALRGGYYIHLQPGNCLVAVGSYWLPTNILTSCRNEIMANIEQWRKIVENGKFIMTFGYPNDGKWEDDAVSDKGFGLTALKTIPKGFPRDYEFAQYLRMKDYCCWVKVPDNFFEGNEWQEKLIEIVKTGKPMMDMMNSVIDDYE</sequence>
<evidence type="ECO:0000313" key="2">
    <source>
        <dbReference type="Proteomes" id="UP000771736"/>
    </source>
</evidence>
<organism evidence="1 2">
    <name type="scientific">Prevotella aurantiaca</name>
    <dbReference type="NCBI Taxonomy" id="596085"/>
    <lineage>
        <taxon>Bacteria</taxon>
        <taxon>Pseudomonadati</taxon>
        <taxon>Bacteroidota</taxon>
        <taxon>Bacteroidia</taxon>
        <taxon>Bacteroidales</taxon>
        <taxon>Prevotellaceae</taxon>
        <taxon>Prevotella</taxon>
    </lineage>
</organism>
<dbReference type="PANTHER" id="PTHR36452:SF1">
    <property type="entry name" value="DUF2461 DOMAIN-CONTAINING PROTEIN"/>
    <property type="match status" value="1"/>
</dbReference>
<dbReference type="Proteomes" id="UP000771736">
    <property type="component" value="Unassembled WGS sequence"/>
</dbReference>
<comment type="caution">
    <text evidence="1">The sequence shown here is derived from an EMBL/GenBank/DDBJ whole genome shotgun (WGS) entry which is preliminary data.</text>
</comment>
<accession>A0A930HN45</accession>
<dbReference type="RefSeq" id="WP_273160445.1">
    <property type="nucleotide sequence ID" value="NZ_JABZSJ010000044.1"/>
</dbReference>
<gene>
    <name evidence="1" type="ORF">HXN26_07960</name>
</gene>
<evidence type="ECO:0000313" key="1">
    <source>
        <dbReference type="EMBL" id="MBF1384766.1"/>
    </source>
</evidence>
<dbReference type="Pfam" id="PF09365">
    <property type="entry name" value="DUF2461"/>
    <property type="match status" value="1"/>
</dbReference>
<dbReference type="PANTHER" id="PTHR36452">
    <property type="entry name" value="CHROMOSOME 12, WHOLE GENOME SHOTGUN SEQUENCE"/>
    <property type="match status" value="1"/>
</dbReference>
<proteinExistence type="predicted"/>
<dbReference type="InterPro" id="IPR015996">
    <property type="entry name" value="UCP028451"/>
</dbReference>
<dbReference type="NCBIfam" id="TIGR02453">
    <property type="entry name" value="TIGR02453 family protein"/>
    <property type="match status" value="1"/>
</dbReference>
<dbReference type="InterPro" id="IPR012808">
    <property type="entry name" value="CHP02453"/>
</dbReference>
<protein>
    <submittedName>
        <fullName evidence="1">DUF2461 domain-containing protein</fullName>
    </submittedName>
</protein>
<dbReference type="AlphaFoldDB" id="A0A930HN45"/>